<organism evidence="1 2">
    <name type="scientific">Elysia crispata</name>
    <name type="common">lettuce slug</name>
    <dbReference type="NCBI Taxonomy" id="231223"/>
    <lineage>
        <taxon>Eukaryota</taxon>
        <taxon>Metazoa</taxon>
        <taxon>Spiralia</taxon>
        <taxon>Lophotrochozoa</taxon>
        <taxon>Mollusca</taxon>
        <taxon>Gastropoda</taxon>
        <taxon>Heterobranchia</taxon>
        <taxon>Euthyneura</taxon>
        <taxon>Panpulmonata</taxon>
        <taxon>Sacoglossa</taxon>
        <taxon>Placobranchoidea</taxon>
        <taxon>Plakobranchidae</taxon>
        <taxon>Elysia</taxon>
    </lineage>
</organism>
<dbReference type="AlphaFoldDB" id="A0AAE0YU03"/>
<evidence type="ECO:0000313" key="1">
    <source>
        <dbReference type="EMBL" id="KAK3756997.1"/>
    </source>
</evidence>
<dbReference type="EMBL" id="JAWDGP010005428">
    <property type="protein sequence ID" value="KAK3756997.1"/>
    <property type="molecule type" value="Genomic_DNA"/>
</dbReference>
<accession>A0AAE0YU03</accession>
<gene>
    <name evidence="1" type="ORF">RRG08_063189</name>
</gene>
<dbReference type="Proteomes" id="UP001283361">
    <property type="component" value="Unassembled WGS sequence"/>
</dbReference>
<name>A0AAE0YU03_9GAST</name>
<protein>
    <submittedName>
        <fullName evidence="1">Uncharacterized protein</fullName>
    </submittedName>
</protein>
<sequence length="74" mass="8134">MCWGSCAEPTHISLVQPLTKTSQCCGSSMKPELHYHSESALPDHLTGSSKAADQLLTLYQTSPQIRLTNYLRNG</sequence>
<evidence type="ECO:0000313" key="2">
    <source>
        <dbReference type="Proteomes" id="UP001283361"/>
    </source>
</evidence>
<proteinExistence type="predicted"/>
<keyword evidence="2" id="KW-1185">Reference proteome</keyword>
<comment type="caution">
    <text evidence="1">The sequence shown here is derived from an EMBL/GenBank/DDBJ whole genome shotgun (WGS) entry which is preliminary data.</text>
</comment>
<reference evidence="1" key="1">
    <citation type="journal article" date="2023" name="G3 (Bethesda)">
        <title>A reference genome for the long-term kleptoplast-retaining sea slug Elysia crispata morphotype clarki.</title>
        <authorList>
            <person name="Eastman K.E."/>
            <person name="Pendleton A.L."/>
            <person name="Shaikh M.A."/>
            <person name="Suttiyut T."/>
            <person name="Ogas R."/>
            <person name="Tomko P."/>
            <person name="Gavelis G."/>
            <person name="Widhalm J.R."/>
            <person name="Wisecaver J.H."/>
        </authorList>
    </citation>
    <scope>NUCLEOTIDE SEQUENCE</scope>
    <source>
        <strain evidence="1">ECLA1</strain>
    </source>
</reference>